<sequence>MHARTHNTASPSSPSSALHNITTHISFCTLNFQFPPSSIPSHTLHYLIPTFVCTKRRSRSQSPSTVSNGRTLSVRHSTQRLSQRPLTSHHPPHERLQDVPCPALNFYSTLFPKNIQRGCVGAGDGTFGCGGNVTVWGSRTLMPTICFGVALV</sequence>
<name>A0A6G1H6J7_9PEZI</name>
<accession>A0A6G1H6J7</accession>
<dbReference type="Proteomes" id="UP000800041">
    <property type="component" value="Unassembled WGS sequence"/>
</dbReference>
<proteinExistence type="predicted"/>
<evidence type="ECO:0000256" key="1">
    <source>
        <dbReference type="SAM" id="MobiDB-lite"/>
    </source>
</evidence>
<protein>
    <submittedName>
        <fullName evidence="2">Uncharacterized protein</fullName>
    </submittedName>
</protein>
<gene>
    <name evidence="2" type="ORF">K402DRAFT_17842</name>
</gene>
<reference evidence="2" key="1">
    <citation type="journal article" date="2020" name="Stud. Mycol.">
        <title>101 Dothideomycetes genomes: a test case for predicting lifestyles and emergence of pathogens.</title>
        <authorList>
            <person name="Haridas S."/>
            <person name="Albert R."/>
            <person name="Binder M."/>
            <person name="Bloem J."/>
            <person name="Labutti K."/>
            <person name="Salamov A."/>
            <person name="Andreopoulos B."/>
            <person name="Baker S."/>
            <person name="Barry K."/>
            <person name="Bills G."/>
            <person name="Bluhm B."/>
            <person name="Cannon C."/>
            <person name="Castanera R."/>
            <person name="Culley D."/>
            <person name="Daum C."/>
            <person name="Ezra D."/>
            <person name="Gonzalez J."/>
            <person name="Henrissat B."/>
            <person name="Kuo A."/>
            <person name="Liang C."/>
            <person name="Lipzen A."/>
            <person name="Lutzoni F."/>
            <person name="Magnuson J."/>
            <person name="Mondo S."/>
            <person name="Nolan M."/>
            <person name="Ohm R."/>
            <person name="Pangilinan J."/>
            <person name="Park H.-J."/>
            <person name="Ramirez L."/>
            <person name="Alfaro M."/>
            <person name="Sun H."/>
            <person name="Tritt A."/>
            <person name="Yoshinaga Y."/>
            <person name="Zwiers L.-H."/>
            <person name="Turgeon B."/>
            <person name="Goodwin S."/>
            <person name="Spatafora J."/>
            <person name="Crous P."/>
            <person name="Grigoriev I."/>
        </authorList>
    </citation>
    <scope>NUCLEOTIDE SEQUENCE</scope>
    <source>
        <strain evidence="2">CBS 113979</strain>
    </source>
</reference>
<feature type="compositionally biased region" description="Polar residues" evidence="1">
    <location>
        <begin position="60"/>
        <end position="86"/>
    </location>
</feature>
<dbReference type="EMBL" id="ML977147">
    <property type="protein sequence ID" value="KAF1988682.1"/>
    <property type="molecule type" value="Genomic_DNA"/>
</dbReference>
<dbReference type="AlphaFoldDB" id="A0A6G1H6J7"/>
<organism evidence="2 3">
    <name type="scientific">Aulographum hederae CBS 113979</name>
    <dbReference type="NCBI Taxonomy" id="1176131"/>
    <lineage>
        <taxon>Eukaryota</taxon>
        <taxon>Fungi</taxon>
        <taxon>Dikarya</taxon>
        <taxon>Ascomycota</taxon>
        <taxon>Pezizomycotina</taxon>
        <taxon>Dothideomycetes</taxon>
        <taxon>Pleosporomycetidae</taxon>
        <taxon>Aulographales</taxon>
        <taxon>Aulographaceae</taxon>
    </lineage>
</organism>
<evidence type="ECO:0000313" key="2">
    <source>
        <dbReference type="EMBL" id="KAF1988682.1"/>
    </source>
</evidence>
<keyword evidence="3" id="KW-1185">Reference proteome</keyword>
<feature type="region of interest" description="Disordered" evidence="1">
    <location>
        <begin position="59"/>
        <end position="95"/>
    </location>
</feature>
<evidence type="ECO:0000313" key="3">
    <source>
        <dbReference type="Proteomes" id="UP000800041"/>
    </source>
</evidence>